<name>A0A1G8PRZ1_9PSED</name>
<sequence>MFRTDDSEMAGVPGMFGEGLAHWHSVSRVLRTHWYHATVQLTQPGRTSEIQLMINDEHRLQAALISQDETVVIKDVQVVTPAYMNKGEGWKMEPLTSVKVGTDEDECFVCIITVDSGAVYHSSHREVFDRSRLNNLNEIFNSNRLVRS</sequence>
<dbReference type="AlphaFoldDB" id="A0A1G8PRZ1"/>
<dbReference type="STRING" id="89065.SAMN05216605_11984"/>
<dbReference type="Proteomes" id="UP000182894">
    <property type="component" value="Unassembled WGS sequence"/>
</dbReference>
<gene>
    <name evidence="1" type="ORF">SAMN05216605_11984</name>
</gene>
<reference evidence="2" key="1">
    <citation type="submission" date="2016-10" db="EMBL/GenBank/DDBJ databases">
        <authorList>
            <person name="Varghese N."/>
            <person name="Submissions S."/>
        </authorList>
    </citation>
    <scope>NUCLEOTIDE SEQUENCE [LARGE SCALE GENOMIC DNA]</scope>
    <source>
        <strain evidence="2">ATCC 700689</strain>
    </source>
</reference>
<dbReference type="OrthoDB" id="7021542at2"/>
<keyword evidence="2" id="KW-1185">Reference proteome</keyword>
<evidence type="ECO:0000313" key="2">
    <source>
        <dbReference type="Proteomes" id="UP000182894"/>
    </source>
</evidence>
<dbReference type="RefSeq" id="WP_074757780.1">
    <property type="nucleotide sequence ID" value="NZ_FNCO01000019.1"/>
</dbReference>
<accession>A0A1G8PRZ1</accession>
<organism evidence="1 2">
    <name type="scientific">Pseudomonas abietaniphila</name>
    <dbReference type="NCBI Taxonomy" id="89065"/>
    <lineage>
        <taxon>Bacteria</taxon>
        <taxon>Pseudomonadati</taxon>
        <taxon>Pseudomonadota</taxon>
        <taxon>Gammaproteobacteria</taxon>
        <taxon>Pseudomonadales</taxon>
        <taxon>Pseudomonadaceae</taxon>
        <taxon>Pseudomonas</taxon>
    </lineage>
</organism>
<dbReference type="EMBL" id="FNCO01000019">
    <property type="protein sequence ID" value="SDI94975.1"/>
    <property type="molecule type" value="Genomic_DNA"/>
</dbReference>
<protein>
    <submittedName>
        <fullName evidence="1">Uncharacterized protein</fullName>
    </submittedName>
</protein>
<evidence type="ECO:0000313" key="1">
    <source>
        <dbReference type="EMBL" id="SDI94975.1"/>
    </source>
</evidence>
<proteinExistence type="predicted"/>